<dbReference type="SUPFAM" id="SSF53098">
    <property type="entry name" value="Ribonuclease H-like"/>
    <property type="match status" value="1"/>
</dbReference>
<evidence type="ECO:0000313" key="3">
    <source>
        <dbReference type="Proteomes" id="UP000289738"/>
    </source>
</evidence>
<dbReference type="CDD" id="cd06222">
    <property type="entry name" value="RNase_H_like"/>
    <property type="match status" value="1"/>
</dbReference>
<keyword evidence="3" id="KW-1185">Reference proteome</keyword>
<dbReference type="InterPro" id="IPR002156">
    <property type="entry name" value="RNaseH_domain"/>
</dbReference>
<accession>A0A445AUF7</accession>
<proteinExistence type="predicted"/>
<dbReference type="GO" id="GO:0004523">
    <property type="term" value="F:RNA-DNA hybrid ribonuclease activity"/>
    <property type="evidence" value="ECO:0007669"/>
    <property type="project" value="InterPro"/>
</dbReference>
<dbReference type="PANTHER" id="PTHR47723">
    <property type="entry name" value="OS05G0353850 PROTEIN"/>
    <property type="match status" value="1"/>
</dbReference>
<comment type="caution">
    <text evidence="2">The sequence shown here is derived from an EMBL/GenBank/DDBJ whole genome shotgun (WGS) entry which is preliminary data.</text>
</comment>
<sequence>MKIGKCTITTAEIWGFYVGIKLATEMRISKLVVESDSKCAVELIQNQKTSVEKHSQSTLIRAIKELLVGLESVVVRHIYREANFCADAFAKAGQEQEDGVHCFKLPPAKVAHQVLADRSGMKFSRSVTL</sequence>
<evidence type="ECO:0000259" key="1">
    <source>
        <dbReference type="Pfam" id="PF13456"/>
    </source>
</evidence>
<organism evidence="2 3">
    <name type="scientific">Arachis hypogaea</name>
    <name type="common">Peanut</name>
    <dbReference type="NCBI Taxonomy" id="3818"/>
    <lineage>
        <taxon>Eukaryota</taxon>
        <taxon>Viridiplantae</taxon>
        <taxon>Streptophyta</taxon>
        <taxon>Embryophyta</taxon>
        <taxon>Tracheophyta</taxon>
        <taxon>Spermatophyta</taxon>
        <taxon>Magnoliopsida</taxon>
        <taxon>eudicotyledons</taxon>
        <taxon>Gunneridae</taxon>
        <taxon>Pentapetalae</taxon>
        <taxon>rosids</taxon>
        <taxon>fabids</taxon>
        <taxon>Fabales</taxon>
        <taxon>Fabaceae</taxon>
        <taxon>Papilionoideae</taxon>
        <taxon>50 kb inversion clade</taxon>
        <taxon>dalbergioids sensu lato</taxon>
        <taxon>Dalbergieae</taxon>
        <taxon>Pterocarpus clade</taxon>
        <taxon>Arachis</taxon>
    </lineage>
</organism>
<evidence type="ECO:0000313" key="2">
    <source>
        <dbReference type="EMBL" id="RYR30075.1"/>
    </source>
</evidence>
<reference evidence="2 3" key="1">
    <citation type="submission" date="2019-01" db="EMBL/GenBank/DDBJ databases">
        <title>Sequencing of cultivated peanut Arachis hypogaea provides insights into genome evolution and oil improvement.</title>
        <authorList>
            <person name="Chen X."/>
        </authorList>
    </citation>
    <scope>NUCLEOTIDE SEQUENCE [LARGE SCALE GENOMIC DNA]</scope>
    <source>
        <strain evidence="3">cv. Fuhuasheng</strain>
        <tissue evidence="2">Leaves</tissue>
    </source>
</reference>
<dbReference type="PANTHER" id="PTHR47723:SF13">
    <property type="entry name" value="PUTATIVE-RELATED"/>
    <property type="match status" value="1"/>
</dbReference>
<feature type="domain" description="RNase H type-1" evidence="1">
    <location>
        <begin position="5"/>
        <end position="92"/>
    </location>
</feature>
<name>A0A445AUF7_ARAHY</name>
<protein>
    <recommendedName>
        <fullName evidence="1">RNase H type-1 domain-containing protein</fullName>
    </recommendedName>
</protein>
<dbReference type="GO" id="GO:0003676">
    <property type="term" value="F:nucleic acid binding"/>
    <property type="evidence" value="ECO:0007669"/>
    <property type="project" value="InterPro"/>
</dbReference>
<dbReference type="InterPro" id="IPR044730">
    <property type="entry name" value="RNase_H-like_dom_plant"/>
</dbReference>
<dbReference type="Pfam" id="PF13456">
    <property type="entry name" value="RVT_3"/>
    <property type="match status" value="1"/>
</dbReference>
<gene>
    <name evidence="2" type="ORF">Ahy_B01g054901</name>
</gene>
<dbReference type="Proteomes" id="UP000289738">
    <property type="component" value="Chromosome B01"/>
</dbReference>
<dbReference type="InterPro" id="IPR012337">
    <property type="entry name" value="RNaseH-like_sf"/>
</dbReference>
<dbReference type="InterPro" id="IPR053151">
    <property type="entry name" value="RNase_H-like"/>
</dbReference>
<dbReference type="Gene3D" id="3.30.420.10">
    <property type="entry name" value="Ribonuclease H-like superfamily/Ribonuclease H"/>
    <property type="match status" value="1"/>
</dbReference>
<dbReference type="EMBL" id="SDMP01000011">
    <property type="protein sequence ID" value="RYR30075.1"/>
    <property type="molecule type" value="Genomic_DNA"/>
</dbReference>
<dbReference type="InterPro" id="IPR036397">
    <property type="entry name" value="RNaseH_sf"/>
</dbReference>
<dbReference type="AlphaFoldDB" id="A0A445AUF7"/>